<gene>
    <name evidence="1" type="ORF">HRJ53_12975</name>
</gene>
<dbReference type="Pfam" id="PF22752">
    <property type="entry name" value="DUF488-N3i"/>
    <property type="match status" value="1"/>
</dbReference>
<dbReference type="InterPro" id="IPR052552">
    <property type="entry name" value="YeaO-like"/>
</dbReference>
<evidence type="ECO:0000313" key="2">
    <source>
        <dbReference type="Proteomes" id="UP000567293"/>
    </source>
</evidence>
<keyword evidence="2" id="KW-1185">Reference proteome</keyword>
<dbReference type="PANTHER" id="PTHR36849:SF1">
    <property type="entry name" value="CYTOPLASMIC PROTEIN"/>
    <property type="match status" value="1"/>
</dbReference>
<organism evidence="1 2">
    <name type="scientific">Candidatus Acidiferrum panamense</name>
    <dbReference type="NCBI Taxonomy" id="2741543"/>
    <lineage>
        <taxon>Bacteria</taxon>
        <taxon>Pseudomonadati</taxon>
        <taxon>Acidobacteriota</taxon>
        <taxon>Terriglobia</taxon>
        <taxon>Candidatus Acidiferrales</taxon>
        <taxon>Candidatus Acidiferrum</taxon>
    </lineage>
</organism>
<dbReference type="PANTHER" id="PTHR36849">
    <property type="entry name" value="CYTOPLASMIC PROTEIN-RELATED"/>
    <property type="match status" value="1"/>
</dbReference>
<dbReference type="AlphaFoldDB" id="A0A7V8SXE7"/>
<reference evidence="1" key="1">
    <citation type="submission" date="2020-06" db="EMBL/GenBank/DDBJ databases">
        <title>Legume-microbial interactions unlock mineral nutrients during tropical forest succession.</title>
        <authorList>
            <person name="Epihov D.Z."/>
        </authorList>
    </citation>
    <scope>NUCLEOTIDE SEQUENCE [LARGE SCALE GENOMIC DNA]</scope>
    <source>
        <strain evidence="1">Pan2503</strain>
    </source>
</reference>
<proteinExistence type="predicted"/>
<comment type="caution">
    <text evidence="1">The sequence shown here is derived from an EMBL/GenBank/DDBJ whole genome shotgun (WGS) entry which is preliminary data.</text>
</comment>
<accession>A0A7V8SXE7</accession>
<sequence>MVRTKRVYEQAKKEDGYRVLVDRLWPRGMKKEAARIDQWMKDVAPSDALRKSFHHDAMKWPDFLKKYQAELEKKEPCLRELKKLEKEHGTLTLLFGARDPEHNQAVVIAEALKKH</sequence>
<dbReference type="Proteomes" id="UP000567293">
    <property type="component" value="Unassembled WGS sequence"/>
</dbReference>
<evidence type="ECO:0000313" key="1">
    <source>
        <dbReference type="EMBL" id="MBA0085904.1"/>
    </source>
</evidence>
<name>A0A7V8SXE7_9BACT</name>
<protein>
    <submittedName>
        <fullName evidence="1">DUF488 family protein</fullName>
    </submittedName>
</protein>
<dbReference type="EMBL" id="JACDQQ010001259">
    <property type="protein sequence ID" value="MBA0085904.1"/>
    <property type="molecule type" value="Genomic_DNA"/>
</dbReference>